<protein>
    <recommendedName>
        <fullName evidence="4">Chitin-binding type-2 domain-containing protein</fullName>
    </recommendedName>
</protein>
<dbReference type="PROSITE" id="PS50940">
    <property type="entry name" value="CHIT_BIND_II"/>
    <property type="match status" value="1"/>
</dbReference>
<keyword evidence="3" id="KW-0732">Signal</keyword>
<comment type="caution">
    <text evidence="5">The sequence shown here is derived from an EMBL/GenBank/DDBJ whole genome shotgun (WGS) entry which is preliminary data.</text>
</comment>
<evidence type="ECO:0000256" key="2">
    <source>
        <dbReference type="SAM" id="MobiDB-lite"/>
    </source>
</evidence>
<dbReference type="Proteomes" id="UP000792457">
    <property type="component" value="Unassembled WGS sequence"/>
</dbReference>
<accession>A0A8K0PAT6</accession>
<reference evidence="5" key="2">
    <citation type="submission" date="2017-10" db="EMBL/GenBank/DDBJ databases">
        <title>Ladona fulva Genome sequencing and assembly.</title>
        <authorList>
            <person name="Murali S."/>
            <person name="Richards S."/>
            <person name="Bandaranaike D."/>
            <person name="Bellair M."/>
            <person name="Blankenburg K."/>
            <person name="Chao H."/>
            <person name="Dinh H."/>
            <person name="Doddapaneni H."/>
            <person name="Dugan-Rocha S."/>
            <person name="Elkadiri S."/>
            <person name="Gnanaolivu R."/>
            <person name="Hernandez B."/>
            <person name="Skinner E."/>
            <person name="Javaid M."/>
            <person name="Lee S."/>
            <person name="Li M."/>
            <person name="Ming W."/>
            <person name="Munidasa M."/>
            <person name="Muniz J."/>
            <person name="Nguyen L."/>
            <person name="Hughes D."/>
            <person name="Osuji N."/>
            <person name="Pu L.-L."/>
            <person name="Puazo M."/>
            <person name="Qu C."/>
            <person name="Quiroz J."/>
            <person name="Raj R."/>
            <person name="Weissenberger G."/>
            <person name="Xin Y."/>
            <person name="Zou X."/>
            <person name="Han Y."/>
            <person name="Worley K."/>
            <person name="Muzny D."/>
            <person name="Gibbs R."/>
        </authorList>
    </citation>
    <scope>NUCLEOTIDE SEQUENCE</scope>
    <source>
        <strain evidence="5">Sampled in the wild</strain>
    </source>
</reference>
<dbReference type="SUPFAM" id="SSF57625">
    <property type="entry name" value="Invertebrate chitin-binding proteins"/>
    <property type="match status" value="1"/>
</dbReference>
<feature type="chain" id="PRO_5035462159" description="Chitin-binding type-2 domain-containing protein" evidence="3">
    <location>
        <begin position="21"/>
        <end position="372"/>
    </location>
</feature>
<dbReference type="InterPro" id="IPR052976">
    <property type="entry name" value="Scoloptoxin-like"/>
</dbReference>
<feature type="compositionally biased region" description="Polar residues" evidence="2">
    <location>
        <begin position="345"/>
        <end position="357"/>
    </location>
</feature>
<dbReference type="PANTHER" id="PTHR22933">
    <property type="entry name" value="FI18007P1-RELATED"/>
    <property type="match status" value="1"/>
</dbReference>
<feature type="domain" description="Chitin-binding type-2" evidence="4">
    <location>
        <begin position="169"/>
        <end position="227"/>
    </location>
</feature>
<organism evidence="5 6">
    <name type="scientific">Ladona fulva</name>
    <name type="common">Scarce chaser dragonfly</name>
    <name type="synonym">Libellula fulva</name>
    <dbReference type="NCBI Taxonomy" id="123851"/>
    <lineage>
        <taxon>Eukaryota</taxon>
        <taxon>Metazoa</taxon>
        <taxon>Ecdysozoa</taxon>
        <taxon>Arthropoda</taxon>
        <taxon>Hexapoda</taxon>
        <taxon>Insecta</taxon>
        <taxon>Pterygota</taxon>
        <taxon>Palaeoptera</taxon>
        <taxon>Odonata</taxon>
        <taxon>Epiprocta</taxon>
        <taxon>Anisoptera</taxon>
        <taxon>Libelluloidea</taxon>
        <taxon>Libellulidae</taxon>
        <taxon>Ladona</taxon>
    </lineage>
</organism>
<keyword evidence="1" id="KW-0175">Coiled coil</keyword>
<reference evidence="5" key="1">
    <citation type="submission" date="2013-04" db="EMBL/GenBank/DDBJ databases">
        <authorList>
            <person name="Qu J."/>
            <person name="Murali S.C."/>
            <person name="Bandaranaike D."/>
            <person name="Bellair M."/>
            <person name="Blankenburg K."/>
            <person name="Chao H."/>
            <person name="Dinh H."/>
            <person name="Doddapaneni H."/>
            <person name="Downs B."/>
            <person name="Dugan-Rocha S."/>
            <person name="Elkadiri S."/>
            <person name="Gnanaolivu R.D."/>
            <person name="Hernandez B."/>
            <person name="Javaid M."/>
            <person name="Jayaseelan J.C."/>
            <person name="Lee S."/>
            <person name="Li M."/>
            <person name="Ming W."/>
            <person name="Munidasa M."/>
            <person name="Muniz J."/>
            <person name="Nguyen L."/>
            <person name="Ongeri F."/>
            <person name="Osuji N."/>
            <person name="Pu L.-L."/>
            <person name="Puazo M."/>
            <person name="Qu C."/>
            <person name="Quiroz J."/>
            <person name="Raj R."/>
            <person name="Weissenberger G."/>
            <person name="Xin Y."/>
            <person name="Zou X."/>
            <person name="Han Y."/>
            <person name="Richards S."/>
            <person name="Worley K."/>
            <person name="Muzny D."/>
            <person name="Gibbs R."/>
        </authorList>
    </citation>
    <scope>NUCLEOTIDE SEQUENCE</scope>
    <source>
        <strain evidence="5">Sampled in the wild</strain>
    </source>
</reference>
<dbReference type="GO" id="GO:0005576">
    <property type="term" value="C:extracellular region"/>
    <property type="evidence" value="ECO:0007669"/>
    <property type="project" value="InterPro"/>
</dbReference>
<dbReference type="EMBL" id="KZ309299">
    <property type="protein sequence ID" value="KAG8238188.1"/>
    <property type="molecule type" value="Genomic_DNA"/>
</dbReference>
<name>A0A8K0PAT6_LADFU</name>
<gene>
    <name evidence="5" type="ORF">J437_LFUL014064</name>
</gene>
<sequence>MKWRILVGITAAVCLHAVSCEQHATEEHRDRRQSNNGAPLQFGIARAQLPPVQLVSRGLVNGPPPTFQLLQAFRADERSIASTAAPQVQQVLRTTQQPTIARTRSQQHIIPTASPRVQQQQPVHRQIQQQRGRLQANHDEIAEELAEKEEEELEEDKPDRLTELLPLSKFDCGGRGTGYYADEELDCEIFHYCQAGAKHSWICPEGFTFHQVHLICMPPGGDNICKKSSQFHFVNEYLYRPINAEEAQTKPNVTLRYADRYYPETYNQRNDEEEDFLPHPQRQRLPAPSSSRPVQSPPRPSIQPATILRTAPQHPFQQRTALGNQVFHSPEEVNIPLQHRRPVAASNQQRAKTQNFGSEEEYEYDEQTYRQG</sequence>
<dbReference type="AlphaFoldDB" id="A0A8K0PAT6"/>
<evidence type="ECO:0000259" key="4">
    <source>
        <dbReference type="PROSITE" id="PS50940"/>
    </source>
</evidence>
<evidence type="ECO:0000256" key="1">
    <source>
        <dbReference type="SAM" id="Coils"/>
    </source>
</evidence>
<dbReference type="InterPro" id="IPR002557">
    <property type="entry name" value="Chitin-bd_dom"/>
</dbReference>
<dbReference type="Pfam" id="PF01607">
    <property type="entry name" value="CBM_14"/>
    <property type="match status" value="1"/>
</dbReference>
<feature type="coiled-coil region" evidence="1">
    <location>
        <begin position="124"/>
        <end position="154"/>
    </location>
</feature>
<feature type="region of interest" description="Disordered" evidence="2">
    <location>
        <begin position="321"/>
        <end position="372"/>
    </location>
</feature>
<evidence type="ECO:0000313" key="6">
    <source>
        <dbReference type="Proteomes" id="UP000792457"/>
    </source>
</evidence>
<feature type="region of interest" description="Disordered" evidence="2">
    <location>
        <begin position="266"/>
        <end position="304"/>
    </location>
</feature>
<dbReference type="GO" id="GO:0008061">
    <property type="term" value="F:chitin binding"/>
    <property type="evidence" value="ECO:0007669"/>
    <property type="project" value="InterPro"/>
</dbReference>
<keyword evidence="6" id="KW-1185">Reference proteome</keyword>
<dbReference type="PANTHER" id="PTHR22933:SF31">
    <property type="entry name" value="FI18007P1"/>
    <property type="match status" value="1"/>
</dbReference>
<proteinExistence type="predicted"/>
<dbReference type="OrthoDB" id="7426044at2759"/>
<evidence type="ECO:0000256" key="3">
    <source>
        <dbReference type="SAM" id="SignalP"/>
    </source>
</evidence>
<dbReference type="InterPro" id="IPR036508">
    <property type="entry name" value="Chitin-bd_dom_sf"/>
</dbReference>
<evidence type="ECO:0000313" key="5">
    <source>
        <dbReference type="EMBL" id="KAG8238188.1"/>
    </source>
</evidence>
<feature type="signal peptide" evidence="3">
    <location>
        <begin position="1"/>
        <end position="20"/>
    </location>
</feature>